<feature type="compositionally biased region" description="Basic and acidic residues" evidence="1">
    <location>
        <begin position="115"/>
        <end position="129"/>
    </location>
</feature>
<feature type="region of interest" description="Disordered" evidence="1">
    <location>
        <begin position="288"/>
        <end position="335"/>
    </location>
</feature>
<gene>
    <name evidence="3" type="ORF">OJAV_G00084800</name>
</gene>
<feature type="chain" id="PRO_5019163537" evidence="2">
    <location>
        <begin position="27"/>
        <end position="575"/>
    </location>
</feature>
<evidence type="ECO:0000256" key="1">
    <source>
        <dbReference type="SAM" id="MobiDB-lite"/>
    </source>
</evidence>
<feature type="region of interest" description="Disordered" evidence="1">
    <location>
        <begin position="450"/>
        <end position="516"/>
    </location>
</feature>
<evidence type="ECO:0000313" key="4">
    <source>
        <dbReference type="Proteomes" id="UP000283210"/>
    </source>
</evidence>
<feature type="region of interest" description="Disordered" evidence="1">
    <location>
        <begin position="411"/>
        <end position="437"/>
    </location>
</feature>
<accession>A0A437CYF2</accession>
<name>A0A437CYF2_ORYJA</name>
<feature type="compositionally biased region" description="Polar residues" evidence="1">
    <location>
        <begin position="209"/>
        <end position="224"/>
    </location>
</feature>
<evidence type="ECO:0000256" key="2">
    <source>
        <dbReference type="SAM" id="SignalP"/>
    </source>
</evidence>
<keyword evidence="4" id="KW-1185">Reference proteome</keyword>
<proteinExistence type="predicted"/>
<keyword evidence="2" id="KW-0732">Signal</keyword>
<feature type="compositionally biased region" description="Polar residues" evidence="1">
    <location>
        <begin position="470"/>
        <end position="482"/>
    </location>
</feature>
<feature type="compositionally biased region" description="Basic and acidic residues" evidence="1">
    <location>
        <begin position="80"/>
        <end position="89"/>
    </location>
</feature>
<feature type="compositionally biased region" description="Basic and acidic residues" evidence="1">
    <location>
        <begin position="369"/>
        <end position="381"/>
    </location>
</feature>
<feature type="compositionally biased region" description="Polar residues" evidence="1">
    <location>
        <begin position="98"/>
        <end position="107"/>
    </location>
</feature>
<evidence type="ECO:0000313" key="3">
    <source>
        <dbReference type="EMBL" id="RVE67730.1"/>
    </source>
</evidence>
<dbReference type="OrthoDB" id="10403618at2759"/>
<feature type="signal peptide" evidence="2">
    <location>
        <begin position="1"/>
        <end position="26"/>
    </location>
</feature>
<feature type="region of interest" description="Disordered" evidence="1">
    <location>
        <begin position="361"/>
        <end position="393"/>
    </location>
</feature>
<feature type="region of interest" description="Disordered" evidence="1">
    <location>
        <begin position="54"/>
        <end position="254"/>
    </location>
</feature>
<organism evidence="3 4">
    <name type="scientific">Oryzias javanicus</name>
    <name type="common">Javanese ricefish</name>
    <name type="synonym">Aplocheilus javanicus</name>
    <dbReference type="NCBI Taxonomy" id="123683"/>
    <lineage>
        <taxon>Eukaryota</taxon>
        <taxon>Metazoa</taxon>
        <taxon>Chordata</taxon>
        <taxon>Craniata</taxon>
        <taxon>Vertebrata</taxon>
        <taxon>Euteleostomi</taxon>
        <taxon>Actinopterygii</taxon>
        <taxon>Neopterygii</taxon>
        <taxon>Teleostei</taxon>
        <taxon>Neoteleostei</taxon>
        <taxon>Acanthomorphata</taxon>
        <taxon>Ovalentaria</taxon>
        <taxon>Atherinomorphae</taxon>
        <taxon>Beloniformes</taxon>
        <taxon>Adrianichthyidae</taxon>
        <taxon>Oryziinae</taxon>
        <taxon>Oryzias</taxon>
    </lineage>
</organism>
<dbReference type="EMBL" id="CM012445">
    <property type="protein sequence ID" value="RVE67730.1"/>
    <property type="molecule type" value="Genomic_DNA"/>
</dbReference>
<feature type="compositionally biased region" description="Polar residues" evidence="1">
    <location>
        <begin position="411"/>
        <end position="429"/>
    </location>
</feature>
<reference evidence="3 4" key="2">
    <citation type="submission" date="2019-01" db="EMBL/GenBank/DDBJ databases">
        <title>A chromosome length genome reference of the Java medaka (oryzias javanicus).</title>
        <authorList>
            <person name="Herpin A."/>
            <person name="Takehana Y."/>
            <person name="Naruse K."/>
            <person name="Ansai S."/>
            <person name="Kawaguchi M."/>
        </authorList>
    </citation>
    <scope>NUCLEOTIDE SEQUENCE [LARGE SCALE GENOMIC DNA]</scope>
    <source>
        <strain evidence="3">RS831</strain>
        <tissue evidence="3">Whole body</tissue>
    </source>
</reference>
<dbReference type="Proteomes" id="UP000283210">
    <property type="component" value="Chromosome 9"/>
</dbReference>
<feature type="compositionally biased region" description="Polar residues" evidence="1">
    <location>
        <begin position="182"/>
        <end position="195"/>
    </location>
</feature>
<reference evidence="3 4" key="1">
    <citation type="submission" date="2018-11" db="EMBL/GenBank/DDBJ databases">
        <authorList>
            <person name="Lopez-Roques C."/>
            <person name="Donnadieu C."/>
            <person name="Bouchez O."/>
            <person name="Klopp C."/>
            <person name="Cabau C."/>
            <person name="Zahm M."/>
        </authorList>
    </citation>
    <scope>NUCLEOTIDE SEQUENCE [LARGE SCALE GENOMIC DNA]</scope>
    <source>
        <strain evidence="3">RS831</strain>
        <tissue evidence="3">Whole body</tissue>
    </source>
</reference>
<dbReference type="AlphaFoldDB" id="A0A437CYF2"/>
<protein>
    <submittedName>
        <fullName evidence="3">Uncharacterized protein</fullName>
    </submittedName>
</protein>
<feature type="compositionally biased region" description="Polar residues" evidence="1">
    <location>
        <begin position="145"/>
        <end position="155"/>
    </location>
</feature>
<sequence length="575" mass="65902">MGRTQRTPYLAGMLMLWLLFFRESHASVKSPQRGFEMDTWESPIPGFEFMSQHQVSAVQPQAPHYPSVHSEMPFLTLGPKEPHKQKDQDQREEDQPILQPQTLSYQLKSPPWSPNDKEDTRPAGPDHRPLPLGYGYPQKPGNQVYGHQQRPQSQYRGYLKVSQPEVPSRQQKPQTRDHGYSQKPNSLALNQQQRTRPGVFSYAPKSSLEGPNQQQRTKSQSQSYFLKPPSEMPVRPQKPQSYLQKPQPEKHLAVVAAHPQKPGYVQKPLQEMPSNQQRLQPISDVYLQKPRPEKPSTQQRRPQVHGSTEKPEPQVLRHQKGPNLQSFGYPETPLQRVPNYQLKPQSHGYSLKPEAQVVKYQRTQVQSHSDNHKPQPEEPSPHRRPQGQSHQQILPSYGPQFLLSHYFQKSVPQTSSNQQGGHGHQLNSPSLPPSYQRRPQLHKYPVQEPGYQQNHRSFRHELSSEAALSDPQQNPSYLQRPTYQEPFQEGRSKQQKSSNKQDLQSERSIHQTRPLLQASSFVQGRARFRYLNPILSSHGGLKHQSTGMAPGSGLQDAPCLVLLAPATMRNEYRSK</sequence>